<name>A0ABV2K1N8_SPOPS</name>
<dbReference type="Pfam" id="PF03358">
    <property type="entry name" value="FMN_red"/>
    <property type="match status" value="1"/>
</dbReference>
<keyword evidence="4" id="KW-1185">Reference proteome</keyword>
<dbReference type="PANTHER" id="PTHR30543:SF21">
    <property type="entry name" value="NAD(P)H-DEPENDENT FMN REDUCTASE LOT6"/>
    <property type="match status" value="1"/>
</dbReference>
<organism evidence="3 4">
    <name type="scientific">Sporosarcina psychrophila</name>
    <name type="common">Bacillus psychrophilus</name>
    <dbReference type="NCBI Taxonomy" id="1476"/>
    <lineage>
        <taxon>Bacteria</taxon>
        <taxon>Bacillati</taxon>
        <taxon>Bacillota</taxon>
        <taxon>Bacilli</taxon>
        <taxon>Bacillales</taxon>
        <taxon>Caryophanaceae</taxon>
        <taxon>Sporosarcina</taxon>
    </lineage>
</organism>
<proteinExistence type="inferred from homology"/>
<sequence>MMKIVAIVGSLRKDSFNMQLVKTIEKRYSHLFEIEIADIGNLPFYNEDEEKSPSEKVQNYKKMVADADAVFISTPEFNWSMSGVLKNALEWLSRVDKPIAGKPVLPMGVSQGVLGTVRAQLHLRQVLGSIQATTLPPAGNEIFIGSAGQKFQDGYLTDEGTLKFLDLVVDKFVTFVKEQESK</sequence>
<dbReference type="InterPro" id="IPR050712">
    <property type="entry name" value="NAD(P)H-dep_reductase"/>
</dbReference>
<comment type="caution">
    <text evidence="3">The sequence shown here is derived from an EMBL/GenBank/DDBJ whole genome shotgun (WGS) entry which is preliminary data.</text>
</comment>
<dbReference type="SUPFAM" id="SSF52218">
    <property type="entry name" value="Flavoproteins"/>
    <property type="match status" value="1"/>
</dbReference>
<dbReference type="InterPro" id="IPR005025">
    <property type="entry name" value="FMN_Rdtase-like_dom"/>
</dbReference>
<protein>
    <submittedName>
        <fullName evidence="3">NAD(P)H-dependent FMN reductase</fullName>
    </submittedName>
</protein>
<comment type="similarity">
    <text evidence="1">Belongs to the azoreductase type 2 family.</text>
</comment>
<reference evidence="3 4" key="1">
    <citation type="submission" date="2024-06" db="EMBL/GenBank/DDBJ databases">
        <title>Sorghum-associated microbial communities from plants grown in Nebraska, USA.</title>
        <authorList>
            <person name="Schachtman D."/>
        </authorList>
    </citation>
    <scope>NUCLEOTIDE SEQUENCE [LARGE SCALE GENOMIC DNA]</scope>
    <source>
        <strain evidence="3 4">1288</strain>
    </source>
</reference>
<evidence type="ECO:0000256" key="1">
    <source>
        <dbReference type="ARBA" id="ARBA00009428"/>
    </source>
</evidence>
<accession>A0ABV2K1N8</accession>
<dbReference type="InterPro" id="IPR029039">
    <property type="entry name" value="Flavoprotein-like_sf"/>
</dbReference>
<dbReference type="EMBL" id="JBEPME010000001">
    <property type="protein sequence ID" value="MET3654989.1"/>
    <property type="molecule type" value="Genomic_DNA"/>
</dbReference>
<dbReference type="PANTHER" id="PTHR30543">
    <property type="entry name" value="CHROMATE REDUCTASE"/>
    <property type="match status" value="1"/>
</dbReference>
<gene>
    <name evidence="3" type="ORF">ABIC55_000073</name>
</gene>
<evidence type="ECO:0000259" key="2">
    <source>
        <dbReference type="Pfam" id="PF03358"/>
    </source>
</evidence>
<dbReference type="Proteomes" id="UP001549104">
    <property type="component" value="Unassembled WGS sequence"/>
</dbReference>
<dbReference type="Gene3D" id="3.40.50.360">
    <property type="match status" value="1"/>
</dbReference>
<evidence type="ECO:0000313" key="4">
    <source>
        <dbReference type="Proteomes" id="UP001549104"/>
    </source>
</evidence>
<feature type="domain" description="NADPH-dependent FMN reductase-like" evidence="2">
    <location>
        <begin position="2"/>
        <end position="137"/>
    </location>
</feature>
<evidence type="ECO:0000313" key="3">
    <source>
        <dbReference type="EMBL" id="MET3654989.1"/>
    </source>
</evidence>